<dbReference type="KEGG" id="bst:GYO_2885"/>
<dbReference type="InterPro" id="IPR001360">
    <property type="entry name" value="Glyco_hydro_1"/>
</dbReference>
<accession>G4NXH4</accession>
<evidence type="ECO:0000256" key="6">
    <source>
        <dbReference type="RuleBase" id="RU003690"/>
    </source>
</evidence>
<dbReference type="HOGENOM" id="CLU_001859_0_2_9"/>
<dbReference type="InterPro" id="IPR017853">
    <property type="entry name" value="GH"/>
</dbReference>
<comment type="catalytic activity">
    <reaction evidence="4">
        <text>6-phospho-beta-D-glucosyl-(1-&gt;4)-D-glucose + H2O = D-glucose 6-phosphate + D-glucose</text>
        <dbReference type="Rhea" id="RHEA:10772"/>
        <dbReference type="ChEBI" id="CHEBI:4167"/>
        <dbReference type="ChEBI" id="CHEBI:15377"/>
        <dbReference type="ChEBI" id="CHEBI:58312"/>
        <dbReference type="ChEBI" id="CHEBI:61548"/>
        <dbReference type="EC" id="3.2.1.86"/>
    </reaction>
</comment>
<dbReference type="FunFam" id="3.20.20.80:FF:000004">
    <property type="entry name" value="Beta-glucosidase 6-phospho-beta-glucosidase"/>
    <property type="match status" value="1"/>
</dbReference>
<dbReference type="EMBL" id="CP002905">
    <property type="protein sequence ID" value="AEP87493.1"/>
    <property type="molecule type" value="Genomic_DNA"/>
</dbReference>
<dbReference type="RefSeq" id="WP_014114524.1">
    <property type="nucleotide sequence ID" value="NC_016047.1"/>
</dbReference>
<organism evidence="7 8">
    <name type="scientific">Bacillus spizizenii (strain DSM 15029 / JCM 12233 / NBRC 101239 / NRRL B-23049 / TU-B-10)</name>
    <name type="common">Bacillus subtilis subsp. spizizenii</name>
    <dbReference type="NCBI Taxonomy" id="1052585"/>
    <lineage>
        <taxon>Bacteria</taxon>
        <taxon>Bacillati</taxon>
        <taxon>Bacillota</taxon>
        <taxon>Bacilli</taxon>
        <taxon>Bacillales</taxon>
        <taxon>Bacillaceae</taxon>
        <taxon>Bacillus</taxon>
    </lineage>
</organism>
<evidence type="ECO:0000256" key="2">
    <source>
        <dbReference type="ARBA" id="ARBA00022801"/>
    </source>
</evidence>
<dbReference type="STRING" id="1052585.GYO_2885"/>
<keyword evidence="2 7" id="KW-0378">Hydrolase</keyword>
<dbReference type="EC" id="3.2.1.86" evidence="5"/>
<dbReference type="GO" id="GO:0005829">
    <property type="term" value="C:cytosol"/>
    <property type="evidence" value="ECO:0007669"/>
    <property type="project" value="TreeGrafter"/>
</dbReference>
<dbReference type="PRINTS" id="PR00131">
    <property type="entry name" value="GLHYDRLASE1"/>
</dbReference>
<comment type="similarity">
    <text evidence="1 6">Belongs to the glycosyl hydrolase 1 family.</text>
</comment>
<evidence type="ECO:0000313" key="7">
    <source>
        <dbReference type="EMBL" id="AEP87493.1"/>
    </source>
</evidence>
<evidence type="ECO:0000256" key="1">
    <source>
        <dbReference type="ARBA" id="ARBA00010838"/>
    </source>
</evidence>
<dbReference type="GO" id="GO:0016052">
    <property type="term" value="P:carbohydrate catabolic process"/>
    <property type="evidence" value="ECO:0007669"/>
    <property type="project" value="TreeGrafter"/>
</dbReference>
<dbReference type="PROSITE" id="PS00653">
    <property type="entry name" value="GLYCOSYL_HYDROL_F1_2"/>
    <property type="match status" value="1"/>
</dbReference>
<dbReference type="PANTHER" id="PTHR10353">
    <property type="entry name" value="GLYCOSYL HYDROLASE"/>
    <property type="match status" value="1"/>
</dbReference>
<dbReference type="GeneID" id="11242025"/>
<dbReference type="Gene3D" id="3.20.20.80">
    <property type="entry name" value="Glycosidases"/>
    <property type="match status" value="1"/>
</dbReference>
<sequence length="468" mass="53716">MDKGFPENFLWGGATAANQAEGAYLTDGKGLSTADVMTASVHGIPREITDGVVEGKYYPSHHAVDHYHRFKEDIALFAEMGFKCYRMSIAWSRIFPNGDEEVPNEAGLKHYDDVFDTCHQYGIEPLVTLSHFETPLGLLKYGSWENRKVIDFYLQYCRTVFNRYKGKVKYWLTFNEINVMSTKPWMAGGVQSDDEQTRMTAAYHQFLASAKAVQMAHDIDADNKVGMMYAGHIAYPNSCDPEDMQATNDFMHKMLFYCDVQCRGYYPSYKLKEFEREGIVLPIQDGDLEELKNGKVDFLSYSYYLTHVVGKETNLDFKGLNGVKTGYKNPYLPTSDWGWNIDSIGLRYSLNLLYDRYQIPLMVVENGLGAIDKVERDGSVHDSYRIDYLRDHLKEMKKAIEIDGIPIMGYTMWGPIDIIAASTGEMKKRYGFIYVDVDDNGNGTFKRIRKDSFYWYKKVIESNGEKLE</sequence>
<dbReference type="Pfam" id="PF00232">
    <property type="entry name" value="Glyco_hydro_1"/>
    <property type="match status" value="1"/>
</dbReference>
<dbReference type="SUPFAM" id="SSF51445">
    <property type="entry name" value="(Trans)glycosidases"/>
    <property type="match status" value="1"/>
</dbReference>
<dbReference type="Proteomes" id="UP000002651">
    <property type="component" value="Chromosome"/>
</dbReference>
<evidence type="ECO:0000256" key="4">
    <source>
        <dbReference type="ARBA" id="ARBA00050637"/>
    </source>
</evidence>
<dbReference type="GO" id="GO:0008706">
    <property type="term" value="F:6-phospho-beta-glucosidase activity"/>
    <property type="evidence" value="ECO:0007669"/>
    <property type="project" value="UniProtKB-EC"/>
</dbReference>
<keyword evidence="8" id="KW-1185">Reference proteome</keyword>
<dbReference type="AlphaFoldDB" id="G4NXH4"/>
<gene>
    <name evidence="7" type="ordered locus">GYO_2885</name>
</gene>
<evidence type="ECO:0000256" key="5">
    <source>
        <dbReference type="ARBA" id="ARBA00066487"/>
    </source>
</evidence>
<dbReference type="InterPro" id="IPR033132">
    <property type="entry name" value="GH_1_N_CS"/>
</dbReference>
<protein>
    <recommendedName>
        <fullName evidence="5">6-phospho-beta-glucosidase</fullName>
        <ecNumber evidence="5">3.2.1.86</ecNumber>
    </recommendedName>
</protein>
<dbReference type="PANTHER" id="PTHR10353:SF122">
    <property type="entry name" value="6-PHOSPHO-BETA-GLUCOSIDASE ASCB-RELATED"/>
    <property type="match status" value="1"/>
</dbReference>
<reference evidence="7 8" key="1">
    <citation type="journal article" date="2012" name="J. Bacteriol.">
        <title>Whole-genome sequences of Bacillus subtilis and close relatives.</title>
        <authorList>
            <person name="Earl A.M."/>
            <person name="Eppinger M."/>
            <person name="Fricke W.F."/>
            <person name="Rosovitz M.J."/>
            <person name="Rasko D.A."/>
            <person name="Daugherty S."/>
            <person name="Losick R."/>
            <person name="Kolter R."/>
            <person name="Ravel J."/>
        </authorList>
    </citation>
    <scope>NUCLEOTIDE SEQUENCE [LARGE SCALE GENOMIC DNA]</scope>
    <source>
        <strain evidence="8">DSM 15029 / JCM 12233 / NBRC 101239 / NRRL B-23049 / TU-B-10</strain>
    </source>
</reference>
<evidence type="ECO:0000256" key="3">
    <source>
        <dbReference type="ARBA" id="ARBA00023295"/>
    </source>
</evidence>
<name>G4NXH4_BACS4</name>
<keyword evidence="3 7" id="KW-0326">Glycosidase</keyword>
<evidence type="ECO:0000313" key="8">
    <source>
        <dbReference type="Proteomes" id="UP000002651"/>
    </source>
</evidence>
<proteinExistence type="inferred from homology"/>